<proteinExistence type="inferred from homology"/>
<dbReference type="KEGG" id="pft:JBW_01033"/>
<protein>
    <submittedName>
        <fullName evidence="14">tRNA cytidylyltransferase</fullName>
        <ecNumber evidence="14">2.7.7.72</ecNumber>
    </submittedName>
</protein>
<dbReference type="GO" id="GO:0046872">
    <property type="term" value="F:metal ion binding"/>
    <property type="evidence" value="ECO:0007669"/>
    <property type="project" value="UniProtKB-KW"/>
</dbReference>
<dbReference type="SUPFAM" id="SSF81301">
    <property type="entry name" value="Nucleotidyltransferase"/>
    <property type="match status" value="1"/>
</dbReference>
<evidence type="ECO:0000256" key="11">
    <source>
        <dbReference type="RuleBase" id="RU003953"/>
    </source>
</evidence>
<evidence type="ECO:0000313" key="15">
    <source>
        <dbReference type="Proteomes" id="UP000005361"/>
    </source>
</evidence>
<keyword evidence="5" id="KW-0479">Metal-binding</keyword>
<sequence length="381" mass="42403">MSDNVLTEREFAKIIAENGGRVFRVGGCVRDSFMGITPKDIDFSVVGMVKKNFKMLFPKAEECGKSFPVFRLAIDGIKREVAFARTEWKVGSGYKGFRVSAKPKITIEEDLFRRDTTVNSMAQDSLTGEIIDPFQGQEDIRAKVLRATSQHFSDDPMRALRLAGQSARFGFAIDSATLLFARDVKEELIHEPVERMIAELGKVVAEASEPGRFFKVLAETQLLEVTFPEIAELPVDDFEKAMAGLNLVAKATSSSKLRFASLGLVMDQMRLARWNQRMTLPGDWLDAALRVNQITGFLEETTPEKIVDTIGNLRRGSLKIEELDLIITAAKLKILTLGPLKAAMVLPQGESVPKTLQGKEIGEWLRKKHIEAIAKQLNSNS</sequence>
<evidence type="ECO:0000256" key="8">
    <source>
        <dbReference type="ARBA" id="ARBA00022840"/>
    </source>
</evidence>
<organism evidence="14 15">
    <name type="scientific">Pelosinus fermentans JBW45</name>
    <dbReference type="NCBI Taxonomy" id="1192197"/>
    <lineage>
        <taxon>Bacteria</taxon>
        <taxon>Bacillati</taxon>
        <taxon>Bacillota</taxon>
        <taxon>Negativicutes</taxon>
        <taxon>Selenomonadales</taxon>
        <taxon>Sporomusaceae</taxon>
        <taxon>Pelosinus</taxon>
    </lineage>
</organism>
<comment type="similarity">
    <text evidence="11">Belongs to the tRNA nucleotidyltransferase/poly(A) polymerase family.</text>
</comment>
<evidence type="ECO:0000256" key="10">
    <source>
        <dbReference type="ARBA" id="ARBA00022884"/>
    </source>
</evidence>
<keyword evidence="7" id="KW-0692">RNA repair</keyword>
<dbReference type="Proteomes" id="UP000005361">
    <property type="component" value="Chromosome"/>
</dbReference>
<keyword evidence="6" id="KW-0547">Nucleotide-binding</keyword>
<reference evidence="14 15" key="1">
    <citation type="journal article" date="2015" name="Genome Announc.">
        <title>Complete Genome Sequence of Pelosinus fermentans JBW45, a Member of a Remarkably Competitive Group of Negativicutes in the Firmicutes Phylum.</title>
        <authorList>
            <person name="De Leon K.B."/>
            <person name="Utturkar S.M."/>
            <person name="Camilleri L.B."/>
            <person name="Elias D.A."/>
            <person name="Arkin A.P."/>
            <person name="Fields M.W."/>
            <person name="Brown S.D."/>
            <person name="Wall J.D."/>
        </authorList>
    </citation>
    <scope>NUCLEOTIDE SEQUENCE [LARGE SCALE GENOMIC DNA]</scope>
    <source>
        <strain evidence="14 15">JBW45</strain>
    </source>
</reference>
<dbReference type="GO" id="GO:0008033">
    <property type="term" value="P:tRNA processing"/>
    <property type="evidence" value="ECO:0007669"/>
    <property type="project" value="UniProtKB-KW"/>
</dbReference>
<evidence type="ECO:0000256" key="2">
    <source>
        <dbReference type="ARBA" id="ARBA00022679"/>
    </source>
</evidence>
<dbReference type="HOGENOM" id="CLU_015961_1_1_9"/>
<dbReference type="GO" id="GO:0004810">
    <property type="term" value="F:CCA tRNA nucleotidyltransferase activity"/>
    <property type="evidence" value="ECO:0007669"/>
    <property type="project" value="UniProtKB-EC"/>
</dbReference>
<dbReference type="PANTHER" id="PTHR47545">
    <property type="entry name" value="MULTIFUNCTIONAL CCA PROTEIN"/>
    <property type="match status" value="1"/>
</dbReference>
<dbReference type="InterPro" id="IPR002646">
    <property type="entry name" value="PolA_pol_head_dom"/>
</dbReference>
<dbReference type="EMBL" id="CP010978">
    <property type="protein sequence ID" value="AJQ26385.1"/>
    <property type="molecule type" value="Genomic_DNA"/>
</dbReference>
<comment type="cofactor">
    <cofactor evidence="1">
        <name>Mg(2+)</name>
        <dbReference type="ChEBI" id="CHEBI:18420"/>
    </cofactor>
</comment>
<dbReference type="STRING" id="1192197.JBW_01033"/>
<dbReference type="Pfam" id="PF12627">
    <property type="entry name" value="PolyA_pol_RNAbd"/>
    <property type="match status" value="1"/>
</dbReference>
<feature type="domain" description="Poly A polymerase head" evidence="12">
    <location>
        <begin position="24"/>
        <end position="146"/>
    </location>
</feature>
<dbReference type="Gene3D" id="3.30.460.10">
    <property type="entry name" value="Beta Polymerase, domain 2"/>
    <property type="match status" value="1"/>
</dbReference>
<keyword evidence="8" id="KW-0067">ATP-binding</keyword>
<dbReference type="EC" id="2.7.7.72" evidence="14"/>
<dbReference type="GO" id="GO:0003723">
    <property type="term" value="F:RNA binding"/>
    <property type="evidence" value="ECO:0007669"/>
    <property type="project" value="UniProtKB-KW"/>
</dbReference>
<evidence type="ECO:0000259" key="12">
    <source>
        <dbReference type="Pfam" id="PF01743"/>
    </source>
</evidence>
<evidence type="ECO:0000256" key="4">
    <source>
        <dbReference type="ARBA" id="ARBA00022695"/>
    </source>
</evidence>
<evidence type="ECO:0000256" key="7">
    <source>
        <dbReference type="ARBA" id="ARBA00022800"/>
    </source>
</evidence>
<dbReference type="InterPro" id="IPR032828">
    <property type="entry name" value="PolyA_RNA-bd"/>
</dbReference>
<keyword evidence="3" id="KW-0819">tRNA processing</keyword>
<evidence type="ECO:0000313" key="14">
    <source>
        <dbReference type="EMBL" id="AJQ26385.1"/>
    </source>
</evidence>
<gene>
    <name evidence="14" type="ORF">JBW_01033</name>
</gene>
<dbReference type="OrthoDB" id="9805698at2"/>
<dbReference type="InterPro" id="IPR043519">
    <property type="entry name" value="NT_sf"/>
</dbReference>
<dbReference type="GO" id="GO:0005524">
    <property type="term" value="F:ATP binding"/>
    <property type="evidence" value="ECO:0007669"/>
    <property type="project" value="UniProtKB-KW"/>
</dbReference>
<evidence type="ECO:0000256" key="9">
    <source>
        <dbReference type="ARBA" id="ARBA00022842"/>
    </source>
</evidence>
<dbReference type="CDD" id="cd05398">
    <property type="entry name" value="NT_ClassII-CCAase"/>
    <property type="match status" value="1"/>
</dbReference>
<accession>I8U0L6</accession>
<dbReference type="Pfam" id="PF01743">
    <property type="entry name" value="PolyA_pol"/>
    <property type="match status" value="1"/>
</dbReference>
<keyword evidence="2 11" id="KW-0808">Transferase</keyword>
<keyword evidence="10 11" id="KW-0694">RNA-binding</keyword>
<feature type="domain" description="tRNA nucleotidyltransferase/poly(A) polymerase RNA and SrmB- binding" evidence="13">
    <location>
        <begin position="170"/>
        <end position="231"/>
    </location>
</feature>
<dbReference type="GO" id="GO:0042245">
    <property type="term" value="P:RNA repair"/>
    <property type="evidence" value="ECO:0007669"/>
    <property type="project" value="UniProtKB-KW"/>
</dbReference>
<reference evidence="15" key="2">
    <citation type="submission" date="2015-02" db="EMBL/GenBank/DDBJ databases">
        <title>Complete Genome Sequence of Pelosinus fermentans JBW45.</title>
        <authorList>
            <person name="De Leon K.B."/>
            <person name="Utturkar S.M."/>
            <person name="Camilleri L.B."/>
            <person name="Arkin A.P."/>
            <person name="Fields M.W."/>
            <person name="Brown S.D."/>
            <person name="Wall J.D."/>
        </authorList>
    </citation>
    <scope>NUCLEOTIDE SEQUENCE [LARGE SCALE GENOMIC DNA]</scope>
    <source>
        <strain evidence="15">JBW45</strain>
    </source>
</reference>
<keyword evidence="4 14" id="KW-0548">Nucleotidyltransferase</keyword>
<dbReference type="RefSeq" id="WP_007955732.1">
    <property type="nucleotide sequence ID" value="NZ_CP010978.1"/>
</dbReference>
<dbReference type="PANTHER" id="PTHR47545:SF1">
    <property type="entry name" value="MULTIFUNCTIONAL CCA PROTEIN"/>
    <property type="match status" value="1"/>
</dbReference>
<dbReference type="InterPro" id="IPR050124">
    <property type="entry name" value="tRNA_CCA-adding_enzyme"/>
</dbReference>
<keyword evidence="9" id="KW-0460">Magnesium</keyword>
<evidence type="ECO:0000256" key="6">
    <source>
        <dbReference type="ARBA" id="ARBA00022741"/>
    </source>
</evidence>
<evidence type="ECO:0000256" key="3">
    <source>
        <dbReference type="ARBA" id="ARBA00022694"/>
    </source>
</evidence>
<evidence type="ECO:0000256" key="1">
    <source>
        <dbReference type="ARBA" id="ARBA00001946"/>
    </source>
</evidence>
<evidence type="ECO:0000256" key="5">
    <source>
        <dbReference type="ARBA" id="ARBA00022723"/>
    </source>
</evidence>
<evidence type="ECO:0000259" key="13">
    <source>
        <dbReference type="Pfam" id="PF12627"/>
    </source>
</evidence>
<dbReference type="SUPFAM" id="SSF81891">
    <property type="entry name" value="Poly A polymerase C-terminal region-like"/>
    <property type="match status" value="1"/>
</dbReference>
<dbReference type="AlphaFoldDB" id="I8U0L6"/>
<name>I8U0L6_9FIRM</name>
<dbReference type="Gene3D" id="1.10.3090.10">
    <property type="entry name" value="cca-adding enzyme, domain 2"/>
    <property type="match status" value="1"/>
</dbReference>